<keyword evidence="1" id="KW-0732">Signal</keyword>
<protein>
    <recommendedName>
        <fullName evidence="2">Pyrrolo-quinoline quinone repeat domain-containing protein</fullName>
    </recommendedName>
</protein>
<accession>A0A6J4P0J7</accession>
<dbReference type="SUPFAM" id="SSF50998">
    <property type="entry name" value="Quinoprotein alcohol dehydrogenase-like"/>
    <property type="match status" value="1"/>
</dbReference>
<dbReference type="PANTHER" id="PTHR34512">
    <property type="entry name" value="CELL SURFACE PROTEIN"/>
    <property type="match status" value="1"/>
</dbReference>
<feature type="chain" id="PRO_5026933616" description="Pyrrolo-quinoline quinone repeat domain-containing protein" evidence="1">
    <location>
        <begin position="27"/>
        <end position="427"/>
    </location>
</feature>
<proteinExistence type="predicted"/>
<name>A0A6J4P0J7_9BACT</name>
<dbReference type="Pfam" id="PF13360">
    <property type="entry name" value="PQQ_2"/>
    <property type="match status" value="1"/>
</dbReference>
<dbReference type="Gene3D" id="2.130.10.10">
    <property type="entry name" value="YVTN repeat-like/Quinoprotein amine dehydrogenase"/>
    <property type="match status" value="2"/>
</dbReference>
<dbReference type="EMBL" id="CADCUQ010000387">
    <property type="protein sequence ID" value="CAA9400866.1"/>
    <property type="molecule type" value="Genomic_DNA"/>
</dbReference>
<feature type="signal peptide" evidence="1">
    <location>
        <begin position="1"/>
        <end position="26"/>
    </location>
</feature>
<sequence length="427" mass="44974">MKPTWRTTLTGIACGVGLTAASWGVAADWAQWRGPTRDGVSAETGLLSEWPKTGPRLAWQAKDVGFGYSTPSVVGGRLYLLSNEGLDNEFARCLSAADGKTLWTTRLGKVGNPNQKPRYPGAKSTPAVDGDVLYALGSDGDLACLEAATGAARWRKSLRADFGGAPGEWGYSDSPLVDGDVLVVTPGGARATVVALDKKTGDVVWQSAVPGGDAAAYASVVAADIGGVKQYVQFLAKGLVGLDAKTGKLLWRYDKTGAGPANMTTPLVHDGIIYTGGGLNGGGAAKVTGDAAGGFRVEQLYFEKKLPTTSGGVVRVGDHLYGTIGNTLACFDFKTGKILWQDRSVGPASFCLADRRLYALGEDGEVALIEPSGEKYVERGRFALPDRPARQNEKAWAHPVIADGRLYVRDLGSVWCYDVRAAAQAAR</sequence>
<dbReference type="SMART" id="SM00564">
    <property type="entry name" value="PQQ"/>
    <property type="match status" value="4"/>
</dbReference>
<dbReference type="InterPro" id="IPR002372">
    <property type="entry name" value="PQQ_rpt_dom"/>
</dbReference>
<dbReference type="InterPro" id="IPR015943">
    <property type="entry name" value="WD40/YVTN_repeat-like_dom_sf"/>
</dbReference>
<organism evidence="3">
    <name type="scientific">uncultured Phycisphaerae bacterium</name>
    <dbReference type="NCBI Taxonomy" id="904963"/>
    <lineage>
        <taxon>Bacteria</taxon>
        <taxon>Pseudomonadati</taxon>
        <taxon>Planctomycetota</taxon>
        <taxon>Phycisphaerae</taxon>
        <taxon>environmental samples</taxon>
    </lineage>
</organism>
<dbReference type="InterPro" id="IPR018391">
    <property type="entry name" value="PQQ_b-propeller_rpt"/>
</dbReference>
<gene>
    <name evidence="3" type="ORF">AVDCRST_MAG64-1705</name>
</gene>
<feature type="domain" description="Pyrrolo-quinoline quinone repeat" evidence="2">
    <location>
        <begin position="92"/>
        <end position="341"/>
    </location>
</feature>
<evidence type="ECO:0000256" key="1">
    <source>
        <dbReference type="SAM" id="SignalP"/>
    </source>
</evidence>
<reference evidence="3" key="1">
    <citation type="submission" date="2020-02" db="EMBL/GenBank/DDBJ databases">
        <authorList>
            <person name="Meier V. D."/>
        </authorList>
    </citation>
    <scope>NUCLEOTIDE SEQUENCE</scope>
    <source>
        <strain evidence="3">AVDCRST_MAG64</strain>
    </source>
</reference>
<evidence type="ECO:0000313" key="3">
    <source>
        <dbReference type="EMBL" id="CAA9400866.1"/>
    </source>
</evidence>
<dbReference type="InterPro" id="IPR011047">
    <property type="entry name" value="Quinoprotein_ADH-like_sf"/>
</dbReference>
<evidence type="ECO:0000259" key="2">
    <source>
        <dbReference type="Pfam" id="PF13360"/>
    </source>
</evidence>
<dbReference type="PANTHER" id="PTHR34512:SF30">
    <property type="entry name" value="OUTER MEMBRANE PROTEIN ASSEMBLY FACTOR BAMB"/>
    <property type="match status" value="1"/>
</dbReference>
<dbReference type="AlphaFoldDB" id="A0A6J4P0J7"/>